<dbReference type="PANTHER" id="PTHR12147:SF26">
    <property type="entry name" value="PEPTIDASE M28 DOMAIN-CONTAINING PROTEIN"/>
    <property type="match status" value="1"/>
</dbReference>
<dbReference type="GO" id="GO:0008235">
    <property type="term" value="F:metalloexopeptidase activity"/>
    <property type="evidence" value="ECO:0007669"/>
    <property type="project" value="InterPro"/>
</dbReference>
<dbReference type="EMBL" id="BARS01042758">
    <property type="protein sequence ID" value="GAG32261.1"/>
    <property type="molecule type" value="Genomic_DNA"/>
</dbReference>
<dbReference type="AlphaFoldDB" id="X0Y5W4"/>
<proteinExistence type="predicted"/>
<gene>
    <name evidence="2" type="ORF">S01H1_64834</name>
</gene>
<accession>X0Y5W4</accession>
<dbReference type="SUPFAM" id="SSF53187">
    <property type="entry name" value="Zn-dependent exopeptidases"/>
    <property type="match status" value="1"/>
</dbReference>
<reference evidence="2" key="1">
    <citation type="journal article" date="2014" name="Front. Microbiol.">
        <title>High frequency of phylogenetically diverse reductive dehalogenase-homologous genes in deep subseafloor sedimentary metagenomes.</title>
        <authorList>
            <person name="Kawai M."/>
            <person name="Futagami T."/>
            <person name="Toyoda A."/>
            <person name="Takaki Y."/>
            <person name="Nishi S."/>
            <person name="Hori S."/>
            <person name="Arai W."/>
            <person name="Tsubouchi T."/>
            <person name="Morono Y."/>
            <person name="Uchiyama I."/>
            <person name="Ito T."/>
            <person name="Fujiyama A."/>
            <person name="Inagaki F."/>
            <person name="Takami H."/>
        </authorList>
    </citation>
    <scope>NUCLEOTIDE SEQUENCE</scope>
    <source>
        <strain evidence="2">Expedition CK06-06</strain>
    </source>
</reference>
<dbReference type="Gene3D" id="3.40.630.10">
    <property type="entry name" value="Zn peptidases"/>
    <property type="match status" value="1"/>
</dbReference>
<feature type="non-terminal residue" evidence="2">
    <location>
        <position position="1"/>
    </location>
</feature>
<evidence type="ECO:0000313" key="2">
    <source>
        <dbReference type="EMBL" id="GAG32261.1"/>
    </source>
</evidence>
<dbReference type="Pfam" id="PF04389">
    <property type="entry name" value="Peptidase_M28"/>
    <property type="match status" value="1"/>
</dbReference>
<dbReference type="GO" id="GO:0006508">
    <property type="term" value="P:proteolysis"/>
    <property type="evidence" value="ECO:0007669"/>
    <property type="project" value="InterPro"/>
</dbReference>
<feature type="domain" description="Peptidase M28" evidence="1">
    <location>
        <begin position="3"/>
        <end position="197"/>
    </location>
</feature>
<feature type="non-terminal residue" evidence="2">
    <location>
        <position position="251"/>
    </location>
</feature>
<organism evidence="2">
    <name type="scientific">marine sediment metagenome</name>
    <dbReference type="NCBI Taxonomy" id="412755"/>
    <lineage>
        <taxon>unclassified sequences</taxon>
        <taxon>metagenomes</taxon>
        <taxon>ecological metagenomes</taxon>
    </lineage>
</organism>
<dbReference type="InterPro" id="IPR045175">
    <property type="entry name" value="M28_fam"/>
</dbReference>
<evidence type="ECO:0000259" key="1">
    <source>
        <dbReference type="Pfam" id="PF04389"/>
    </source>
</evidence>
<protein>
    <recommendedName>
        <fullName evidence="1">Peptidase M28 domain-containing protein</fullName>
    </recommendedName>
</protein>
<dbReference type="PANTHER" id="PTHR12147">
    <property type="entry name" value="METALLOPEPTIDASE M28 FAMILY MEMBER"/>
    <property type="match status" value="1"/>
</dbReference>
<sequence>KGQWVVLGAHYDHLGRGGPGSGSMEPDTTAIHNGADDNASGTATLLELARYLAFNSPDAGLDAANQRSIMFQAFGAEEIGLLGSAYVTKYPPVPMDSVVAMLNFDMVGGLVENRLVIGGAGTAPLWKELLPALNSDSLNLVFDDEGFGSSDHQSYYLKDKPVLFFFTGSHERYHRPSDDVEFLNFDGMVKVGQLAARITEELAARLESPAFTKVEGSRPATRRDLAVALGTIPDHTWDGEGMRISGTRGGG</sequence>
<dbReference type="InterPro" id="IPR007484">
    <property type="entry name" value="Peptidase_M28"/>
</dbReference>
<name>X0Y5W4_9ZZZZ</name>
<comment type="caution">
    <text evidence="2">The sequence shown here is derived from an EMBL/GenBank/DDBJ whole genome shotgun (WGS) entry which is preliminary data.</text>
</comment>